<dbReference type="OrthoDB" id="7057833at2"/>
<dbReference type="RefSeq" id="WP_083166598.1">
    <property type="nucleotide sequence ID" value="NZ_MVHF01000029.1"/>
</dbReference>
<sequence>MTATQPERRIDAVRRADWPEPARVLAEAFYSDPVFGWLLPDPARRADALERYFTIAARDVVLRHPGSIAARGSSGPLGAALVLPPGHWRTPIAVEARHAVDYARIFGRRLGHALGALTAVERAHPRFAHYYLPYIGVVTAAQGQGVGSALLADVTRRCDAEELPAYLEASSPDNARLYRRHGFVTLQRITPLGSPPIELMLRQPER</sequence>
<dbReference type="Pfam" id="PF13508">
    <property type="entry name" value="Acetyltransf_7"/>
    <property type="match status" value="1"/>
</dbReference>
<dbReference type="AlphaFoldDB" id="A0A1X0ANY7"/>
<evidence type="ECO:0000313" key="3">
    <source>
        <dbReference type="Proteomes" id="UP000192448"/>
    </source>
</evidence>
<dbReference type="GO" id="GO:0016747">
    <property type="term" value="F:acyltransferase activity, transferring groups other than amino-acyl groups"/>
    <property type="evidence" value="ECO:0007669"/>
    <property type="project" value="InterPro"/>
</dbReference>
<gene>
    <name evidence="2" type="ORF">BST13_24490</name>
</gene>
<proteinExistence type="predicted"/>
<reference evidence="2 3" key="1">
    <citation type="submission" date="2017-02" db="EMBL/GenBank/DDBJ databases">
        <title>The new phylogeny of genus Mycobacterium.</title>
        <authorList>
            <person name="Tortoli E."/>
            <person name="Trovato A."/>
            <person name="Cirillo D.M."/>
        </authorList>
    </citation>
    <scope>NUCLEOTIDE SEQUENCE [LARGE SCALE GENOMIC DNA]</scope>
    <source>
        <strain evidence="2 3">RW6</strain>
    </source>
</reference>
<comment type="caution">
    <text evidence="2">The sequence shown here is derived from an EMBL/GenBank/DDBJ whole genome shotgun (WGS) entry which is preliminary data.</text>
</comment>
<organism evidence="2 3">
    <name type="scientific">Mycobacterium aquaticum</name>
    <dbReference type="NCBI Taxonomy" id="1927124"/>
    <lineage>
        <taxon>Bacteria</taxon>
        <taxon>Bacillati</taxon>
        <taxon>Actinomycetota</taxon>
        <taxon>Actinomycetes</taxon>
        <taxon>Mycobacteriales</taxon>
        <taxon>Mycobacteriaceae</taxon>
        <taxon>Mycobacterium</taxon>
    </lineage>
</organism>
<evidence type="ECO:0000313" key="2">
    <source>
        <dbReference type="EMBL" id="ORA31751.1"/>
    </source>
</evidence>
<keyword evidence="3" id="KW-1185">Reference proteome</keyword>
<evidence type="ECO:0000259" key="1">
    <source>
        <dbReference type="PROSITE" id="PS51186"/>
    </source>
</evidence>
<dbReference type="PANTHER" id="PTHR42791">
    <property type="entry name" value="GNAT FAMILY ACETYLTRANSFERASE"/>
    <property type="match status" value="1"/>
</dbReference>
<protein>
    <recommendedName>
        <fullName evidence="1">N-acetyltransferase domain-containing protein</fullName>
    </recommendedName>
</protein>
<feature type="domain" description="N-acetyltransferase" evidence="1">
    <location>
        <begin position="8"/>
        <end position="204"/>
    </location>
</feature>
<dbReference type="InterPro" id="IPR000182">
    <property type="entry name" value="GNAT_dom"/>
</dbReference>
<dbReference type="STRING" id="1927124.BST13_24490"/>
<dbReference type="SUPFAM" id="SSF55729">
    <property type="entry name" value="Acyl-CoA N-acyltransferases (Nat)"/>
    <property type="match status" value="1"/>
</dbReference>
<dbReference type="PANTHER" id="PTHR42791:SF1">
    <property type="entry name" value="N-ACETYLTRANSFERASE DOMAIN-CONTAINING PROTEIN"/>
    <property type="match status" value="1"/>
</dbReference>
<accession>A0A1X0ANY7</accession>
<dbReference type="Proteomes" id="UP000192448">
    <property type="component" value="Unassembled WGS sequence"/>
</dbReference>
<dbReference type="Gene3D" id="3.40.630.30">
    <property type="match status" value="1"/>
</dbReference>
<dbReference type="EMBL" id="MVHF01000029">
    <property type="protein sequence ID" value="ORA31751.1"/>
    <property type="molecule type" value="Genomic_DNA"/>
</dbReference>
<dbReference type="InterPro" id="IPR052523">
    <property type="entry name" value="Trichothecene_AcTrans"/>
</dbReference>
<dbReference type="PROSITE" id="PS51186">
    <property type="entry name" value="GNAT"/>
    <property type="match status" value="1"/>
</dbReference>
<dbReference type="InterPro" id="IPR016181">
    <property type="entry name" value="Acyl_CoA_acyltransferase"/>
</dbReference>
<name>A0A1X0ANY7_9MYCO</name>